<accession>A0A1J1LI11</accession>
<organism evidence="1 2">
    <name type="scientific">Planktothrix tepida PCC 9214</name>
    <dbReference type="NCBI Taxonomy" id="671072"/>
    <lineage>
        <taxon>Bacteria</taxon>
        <taxon>Bacillati</taxon>
        <taxon>Cyanobacteriota</taxon>
        <taxon>Cyanophyceae</taxon>
        <taxon>Oscillatoriophycideae</taxon>
        <taxon>Oscillatoriales</taxon>
        <taxon>Microcoleaceae</taxon>
        <taxon>Planktothrix</taxon>
    </lineage>
</organism>
<evidence type="ECO:0000313" key="2">
    <source>
        <dbReference type="Proteomes" id="UP000184315"/>
    </source>
</evidence>
<dbReference type="EMBL" id="CZDF01000148">
    <property type="protein sequence ID" value="CUR32144.1"/>
    <property type="molecule type" value="Genomic_DNA"/>
</dbReference>
<gene>
    <name evidence="1" type="ORF">PL9214430116</name>
</gene>
<reference evidence="2" key="1">
    <citation type="submission" date="2015-10" db="EMBL/GenBank/DDBJ databases">
        <authorList>
            <person name="Regsiter A."/>
            <person name="william w."/>
        </authorList>
    </citation>
    <scope>NUCLEOTIDE SEQUENCE [LARGE SCALE GENOMIC DNA]</scope>
</reference>
<sequence>MLITPSQYPQFADTSLESLTLSLARKTLEIQKNPALNLTNDTIIDIKEDLTKEVTTVTLKDLQATIDNGTFLIKNYFNYDFTDGTGIYPFNRTSLVDALIHVLMFQQKQELIIAQNPGSLMCIDFDFANVTEMNMAQQLLVNATLTDYPITVTNGTTNVTAAKPYLI</sequence>
<name>A0A1J1LI11_9CYAN</name>
<dbReference type="Proteomes" id="UP000184315">
    <property type="component" value="Unassembled WGS sequence"/>
</dbReference>
<dbReference type="RefSeq" id="WP_072718902.1">
    <property type="nucleotide sequence ID" value="NZ_LN889796.1"/>
</dbReference>
<dbReference type="STRING" id="671072.PL9214430116"/>
<protein>
    <submittedName>
        <fullName evidence="1">Uncharacterized protein</fullName>
    </submittedName>
</protein>
<keyword evidence="2" id="KW-1185">Reference proteome</keyword>
<evidence type="ECO:0000313" key="1">
    <source>
        <dbReference type="EMBL" id="CUR32144.1"/>
    </source>
</evidence>
<dbReference type="AlphaFoldDB" id="A0A1J1LI11"/>
<dbReference type="OrthoDB" id="463109at2"/>
<proteinExistence type="predicted"/>